<evidence type="ECO:0000313" key="1">
    <source>
        <dbReference type="EMBL" id="CAJ2661764.1"/>
    </source>
</evidence>
<comment type="caution">
    <text evidence="1">The sequence shown here is derived from an EMBL/GenBank/DDBJ whole genome shotgun (WGS) entry which is preliminary data.</text>
</comment>
<reference evidence="1" key="1">
    <citation type="submission" date="2023-10" db="EMBL/GenBank/DDBJ databases">
        <authorList>
            <person name="Rodriguez Cubillos JULIANA M."/>
            <person name="De Vega J."/>
        </authorList>
    </citation>
    <scope>NUCLEOTIDE SEQUENCE</scope>
</reference>
<proteinExistence type="predicted"/>
<keyword evidence="2" id="KW-1185">Reference proteome</keyword>
<gene>
    <name evidence="1" type="ORF">MILVUS5_LOCUS27430</name>
</gene>
<accession>A0ACB0KZR1</accession>
<evidence type="ECO:0000313" key="2">
    <source>
        <dbReference type="Proteomes" id="UP001177021"/>
    </source>
</evidence>
<name>A0ACB0KZR1_TRIPR</name>
<sequence>MANQPAPLMYRPGQEGYTQRDIFKALTKRDFVPTRYADEGCLRKLGLYDSVNYMLDTLDLNFFLNQKDVGYFPLTIEFLSSLILINPDSSNGIARFRLQNKEYELTYDQIANLLRIPYGDGVMYSIPENEQWEENARLFWRSITGRRLKSFEGNAASSIHNPAVRYFRQLLGYTIFGRINSNKVNAKELFFLYAIFNNIIINSVSFMLSHMRSFVAKKGDIMFGGLITTLAKLLGHGDEFAGPLPSFYIDLNTVKSMKLIKERQSVYYLLINNKVFPNFTLPNPDRTDVRIPGNLFYDNTAEEPMTDPTPTHITDDVAAGGSHDFVPPAHTTYFSNTSAGSASSSHHYTDDERDNLLYNVHQQQAEMMGQINSMHAQQNQILQNQEQIQGRFDRWETAEAQRQQQLERVIYNLSEFRMQFDNFQRYQQPPP</sequence>
<protein>
    <submittedName>
        <fullName evidence="1">Uncharacterized protein</fullName>
    </submittedName>
</protein>
<dbReference type="EMBL" id="CASHSV030000409">
    <property type="protein sequence ID" value="CAJ2661764.1"/>
    <property type="molecule type" value="Genomic_DNA"/>
</dbReference>
<organism evidence="1 2">
    <name type="scientific">Trifolium pratense</name>
    <name type="common">Red clover</name>
    <dbReference type="NCBI Taxonomy" id="57577"/>
    <lineage>
        <taxon>Eukaryota</taxon>
        <taxon>Viridiplantae</taxon>
        <taxon>Streptophyta</taxon>
        <taxon>Embryophyta</taxon>
        <taxon>Tracheophyta</taxon>
        <taxon>Spermatophyta</taxon>
        <taxon>Magnoliopsida</taxon>
        <taxon>eudicotyledons</taxon>
        <taxon>Gunneridae</taxon>
        <taxon>Pentapetalae</taxon>
        <taxon>rosids</taxon>
        <taxon>fabids</taxon>
        <taxon>Fabales</taxon>
        <taxon>Fabaceae</taxon>
        <taxon>Papilionoideae</taxon>
        <taxon>50 kb inversion clade</taxon>
        <taxon>NPAAA clade</taxon>
        <taxon>Hologalegina</taxon>
        <taxon>IRL clade</taxon>
        <taxon>Trifolieae</taxon>
        <taxon>Trifolium</taxon>
    </lineage>
</organism>
<dbReference type="Proteomes" id="UP001177021">
    <property type="component" value="Unassembled WGS sequence"/>
</dbReference>